<dbReference type="PRINTS" id="PR01415">
    <property type="entry name" value="ANKYRIN"/>
</dbReference>
<evidence type="ECO:0000313" key="6">
    <source>
        <dbReference type="Proteomes" id="UP000282613"/>
    </source>
</evidence>
<feature type="transmembrane region" description="Helical" evidence="3">
    <location>
        <begin position="79"/>
        <end position="102"/>
    </location>
</feature>
<evidence type="ECO:0000256" key="3">
    <source>
        <dbReference type="SAM" id="Phobius"/>
    </source>
</evidence>
<comment type="similarity">
    <text evidence="1">Belongs to the major facilitator superfamily.</text>
</comment>
<evidence type="ECO:0000313" key="5">
    <source>
        <dbReference type="EMBL" id="VDK35326.1"/>
    </source>
</evidence>
<dbReference type="InterPro" id="IPR002110">
    <property type="entry name" value="Ankyrin_rpt"/>
</dbReference>
<dbReference type="Pfam" id="PF13347">
    <property type="entry name" value="MFS_2"/>
    <property type="match status" value="1"/>
</dbReference>
<dbReference type="PROSITE" id="PS50075">
    <property type="entry name" value="CARRIER"/>
    <property type="match status" value="1"/>
</dbReference>
<dbReference type="GO" id="GO:0008643">
    <property type="term" value="P:carbohydrate transport"/>
    <property type="evidence" value="ECO:0007669"/>
    <property type="project" value="InterPro"/>
</dbReference>
<dbReference type="Proteomes" id="UP000282613">
    <property type="component" value="Unassembled WGS sequence"/>
</dbReference>
<evidence type="ECO:0000313" key="7">
    <source>
        <dbReference type="WBParaSite" id="TASK_0000559201-mRNA-1"/>
    </source>
</evidence>
<feature type="domain" description="Carrier" evidence="4">
    <location>
        <begin position="410"/>
        <end position="485"/>
    </location>
</feature>
<name>A0A158R8J8_TAEAS</name>
<feature type="transmembrane region" description="Helical" evidence="3">
    <location>
        <begin position="318"/>
        <end position="338"/>
    </location>
</feature>
<dbReference type="SUPFAM" id="SSF47336">
    <property type="entry name" value="ACP-like"/>
    <property type="match status" value="1"/>
</dbReference>
<dbReference type="InterPro" id="IPR039672">
    <property type="entry name" value="MFS_2"/>
</dbReference>
<gene>
    <name evidence="5" type="ORF">TASK_LOCUS5593</name>
</gene>
<sequence length="804" mass="88771">MVLTRIPEERDLLTAFRMFSEVLAILFGVAVFGAIIAPYRVVSSCENTFFANGTTVTNSTGITSISRPFVHPDARRREAWAYMTAASVTCVICAVASLICFFGTRETGGTVGEGDSGNETQMVGFFTAVQKVLTYPPYLYLMGAFLFMSLGIQFLQGNIALFITHSLHMSNYLIPGVLCLLGFTILLVPLAQVLLRHLGKKTTMAIGIANIIPLLVLLNFIPERPSLWIFFGMMIWASVTIAVAMLLPWSMLPDVIDAFQLQYNMRLESIFYSLIVLFNKFAVGISLAMSAGILGLVGYDSSSNACHQPPAVGKTLRLLSSIAPIGLLIPALIFLYFYPLGNRKLEEMRSKMLLRSNASTLDMAGTTDFGAFGLMSRCLMNICGVLRNAAVARTMEKTRSFGHGPPLSKPMIEDRVMLVLQLYDKIDPNKLTLKSDLVKDFGLDSLDMVEVNVAMEEEFTFDIPSADAQRLRTPFDIIHSDSDEDLPSDLRYTTEEVMRAKETNPGMFVSAWQADEEDIAYWSKKDLRKDPKKIFILSGQRGDLETMKSVFETEIGPDWANQPSRLEEFLLAHDDDGYTALHRAVYSGHIEAAEFLLRHGAQLETQTVDGWRPLHSAAFWNQLACVQLLLEVGADVTALTSSGQTVLHLALANNQTAETLVYLLAQLSADSETFEKIWNHKNASGDTPAELLVRSSSMGTFLLNSFGPEATSLGATALLSSIQDAKSLDAEHVGGYLATHDYQLSIRTPEWKTDLPEEYCSQWNLPSVISIPAPHGGLGIVIKIRDIGELYRPLSSKLLPFLPL</sequence>
<dbReference type="AlphaFoldDB" id="A0A158R8J8"/>
<feature type="transmembrane region" description="Helical" evidence="3">
    <location>
        <begin position="21"/>
        <end position="41"/>
    </location>
</feature>
<organism evidence="7">
    <name type="scientific">Taenia asiatica</name>
    <name type="common">Asian tapeworm</name>
    <dbReference type="NCBI Taxonomy" id="60517"/>
    <lineage>
        <taxon>Eukaryota</taxon>
        <taxon>Metazoa</taxon>
        <taxon>Spiralia</taxon>
        <taxon>Lophotrochozoa</taxon>
        <taxon>Platyhelminthes</taxon>
        <taxon>Cestoda</taxon>
        <taxon>Eucestoda</taxon>
        <taxon>Cyclophyllidea</taxon>
        <taxon>Taeniidae</taxon>
        <taxon>Taenia</taxon>
    </lineage>
</organism>
<keyword evidence="3" id="KW-0472">Membrane</keyword>
<dbReference type="Gene3D" id="1.10.1200.10">
    <property type="entry name" value="ACP-like"/>
    <property type="match status" value="1"/>
</dbReference>
<dbReference type="OrthoDB" id="19174at2759"/>
<dbReference type="PROSITE" id="PS50297">
    <property type="entry name" value="ANK_REP_REGION"/>
    <property type="match status" value="2"/>
</dbReference>
<dbReference type="WBParaSite" id="TASK_0000559201-mRNA-1">
    <property type="protein sequence ID" value="TASK_0000559201-mRNA-1"/>
    <property type="gene ID" value="TASK_0000559201"/>
</dbReference>
<dbReference type="PROSITE" id="PS50088">
    <property type="entry name" value="ANK_REPEAT"/>
    <property type="match status" value="3"/>
</dbReference>
<feature type="repeat" description="ANK" evidence="2">
    <location>
        <begin position="609"/>
        <end position="641"/>
    </location>
</feature>
<dbReference type="GO" id="GO:0005886">
    <property type="term" value="C:plasma membrane"/>
    <property type="evidence" value="ECO:0007669"/>
    <property type="project" value="TreeGrafter"/>
</dbReference>
<feature type="transmembrane region" description="Helical" evidence="3">
    <location>
        <begin position="270"/>
        <end position="298"/>
    </location>
</feature>
<protein>
    <submittedName>
        <fullName evidence="7">Acyl carrier protein</fullName>
    </submittedName>
</protein>
<evidence type="ECO:0000256" key="1">
    <source>
        <dbReference type="ARBA" id="ARBA00008335"/>
    </source>
</evidence>
<feature type="transmembrane region" description="Helical" evidence="3">
    <location>
        <begin position="138"/>
        <end position="160"/>
    </location>
</feature>
<dbReference type="SUPFAM" id="SSF48403">
    <property type="entry name" value="Ankyrin repeat"/>
    <property type="match status" value="1"/>
</dbReference>
<dbReference type="GO" id="GO:0015293">
    <property type="term" value="F:symporter activity"/>
    <property type="evidence" value="ECO:0007669"/>
    <property type="project" value="InterPro"/>
</dbReference>
<dbReference type="STRING" id="60517.A0A158R8J8"/>
<keyword evidence="6" id="KW-1185">Reference proteome</keyword>
<dbReference type="PANTHER" id="PTHR11328:SF24">
    <property type="entry name" value="MAJOR FACILITATOR SUPERFAMILY (MFS) PROFILE DOMAIN-CONTAINING PROTEIN"/>
    <property type="match status" value="1"/>
</dbReference>
<dbReference type="Pfam" id="PF12796">
    <property type="entry name" value="Ank_2"/>
    <property type="match status" value="1"/>
</dbReference>
<feature type="transmembrane region" description="Helical" evidence="3">
    <location>
        <begin position="172"/>
        <end position="195"/>
    </location>
</feature>
<dbReference type="SMART" id="SM00248">
    <property type="entry name" value="ANK"/>
    <property type="match status" value="3"/>
</dbReference>
<dbReference type="Pfam" id="PF00550">
    <property type="entry name" value="PP-binding"/>
    <property type="match status" value="1"/>
</dbReference>
<proteinExistence type="inferred from homology"/>
<feature type="transmembrane region" description="Helical" evidence="3">
    <location>
        <begin position="202"/>
        <end position="221"/>
    </location>
</feature>
<dbReference type="InterPro" id="IPR036770">
    <property type="entry name" value="Ankyrin_rpt-contain_sf"/>
</dbReference>
<feature type="repeat" description="ANK" evidence="2">
    <location>
        <begin position="642"/>
        <end position="676"/>
    </location>
</feature>
<feature type="repeat" description="ANK" evidence="2">
    <location>
        <begin position="576"/>
        <end position="608"/>
    </location>
</feature>
<reference evidence="5 6" key="2">
    <citation type="submission" date="2018-11" db="EMBL/GenBank/DDBJ databases">
        <authorList>
            <consortium name="Pathogen Informatics"/>
        </authorList>
    </citation>
    <scope>NUCLEOTIDE SEQUENCE [LARGE SCALE GENOMIC DNA]</scope>
</reference>
<keyword evidence="3" id="KW-1133">Transmembrane helix</keyword>
<dbReference type="PANTHER" id="PTHR11328">
    <property type="entry name" value="MAJOR FACILITATOR SUPERFAMILY DOMAIN-CONTAINING PROTEIN"/>
    <property type="match status" value="1"/>
</dbReference>
<feature type="transmembrane region" description="Helical" evidence="3">
    <location>
        <begin position="227"/>
        <end position="249"/>
    </location>
</feature>
<accession>A0A158R8J8</accession>
<dbReference type="EMBL" id="UYRS01018427">
    <property type="protein sequence ID" value="VDK35326.1"/>
    <property type="molecule type" value="Genomic_DNA"/>
</dbReference>
<keyword evidence="3" id="KW-0812">Transmembrane</keyword>
<evidence type="ECO:0000256" key="2">
    <source>
        <dbReference type="PROSITE-ProRule" id="PRU00023"/>
    </source>
</evidence>
<dbReference type="SUPFAM" id="SSF103473">
    <property type="entry name" value="MFS general substrate transporter"/>
    <property type="match status" value="1"/>
</dbReference>
<reference evidence="7" key="1">
    <citation type="submission" date="2016-04" db="UniProtKB">
        <authorList>
            <consortium name="WormBaseParasite"/>
        </authorList>
    </citation>
    <scope>IDENTIFICATION</scope>
</reference>
<dbReference type="Gene3D" id="1.25.40.20">
    <property type="entry name" value="Ankyrin repeat-containing domain"/>
    <property type="match status" value="1"/>
</dbReference>
<dbReference type="InterPro" id="IPR036259">
    <property type="entry name" value="MFS_trans_sf"/>
</dbReference>
<keyword evidence="2" id="KW-0040">ANK repeat</keyword>
<dbReference type="InterPro" id="IPR009081">
    <property type="entry name" value="PP-bd_ACP"/>
</dbReference>
<evidence type="ECO:0000259" key="4">
    <source>
        <dbReference type="PROSITE" id="PS50075"/>
    </source>
</evidence>
<dbReference type="InterPro" id="IPR036736">
    <property type="entry name" value="ACP-like_sf"/>
</dbReference>